<evidence type="ECO:0000256" key="5">
    <source>
        <dbReference type="ARBA" id="ARBA00022771"/>
    </source>
</evidence>
<comment type="catalytic activity">
    <reaction evidence="7 8">
        <text>C-terminal L-cysteinyl-[HypE protein] + carbamoyl phosphate + ATP + H2O = C-terminal S-carboxamide-L-cysteinyl-[HypE protein] + AMP + phosphate + diphosphate + H(+)</text>
        <dbReference type="Rhea" id="RHEA:55636"/>
        <dbReference type="Rhea" id="RHEA-COMP:14247"/>
        <dbReference type="Rhea" id="RHEA-COMP:14392"/>
        <dbReference type="ChEBI" id="CHEBI:15377"/>
        <dbReference type="ChEBI" id="CHEBI:15378"/>
        <dbReference type="ChEBI" id="CHEBI:30616"/>
        <dbReference type="ChEBI" id="CHEBI:33019"/>
        <dbReference type="ChEBI" id="CHEBI:43474"/>
        <dbReference type="ChEBI" id="CHEBI:58228"/>
        <dbReference type="ChEBI" id="CHEBI:76913"/>
        <dbReference type="ChEBI" id="CHEBI:139126"/>
        <dbReference type="ChEBI" id="CHEBI:456215"/>
    </reaction>
</comment>
<comment type="pathway">
    <text evidence="1 8">Protein modification; [NiFe] hydrogenase maturation.</text>
</comment>
<dbReference type="PROSITE" id="PS51163">
    <property type="entry name" value="YRDC"/>
    <property type="match status" value="1"/>
</dbReference>
<dbReference type="GO" id="GO:0051604">
    <property type="term" value="P:protein maturation"/>
    <property type="evidence" value="ECO:0007669"/>
    <property type="project" value="TreeGrafter"/>
</dbReference>
<dbReference type="InterPro" id="IPR006070">
    <property type="entry name" value="Sua5-like_dom"/>
</dbReference>
<dbReference type="Gene3D" id="3.30.420.40">
    <property type="match status" value="1"/>
</dbReference>
<evidence type="ECO:0000256" key="7">
    <source>
        <dbReference type="ARBA" id="ARBA00048220"/>
    </source>
</evidence>
<dbReference type="Pfam" id="PF00708">
    <property type="entry name" value="Acylphosphatase"/>
    <property type="match status" value="1"/>
</dbReference>
<evidence type="ECO:0000313" key="12">
    <source>
        <dbReference type="EMBL" id="SDI60518.1"/>
    </source>
</evidence>
<dbReference type="InterPro" id="IPR001792">
    <property type="entry name" value="Acylphosphatase-like_dom"/>
</dbReference>
<dbReference type="OrthoDB" id="9808093at2"/>
<dbReference type="InterPro" id="IPR036046">
    <property type="entry name" value="Acylphosphatase-like_dom_sf"/>
</dbReference>
<keyword evidence="13" id="KW-1185">Reference proteome</keyword>
<dbReference type="Gene3D" id="3.30.110.120">
    <property type="match status" value="1"/>
</dbReference>
<accession>A0A1G8LXX2</accession>
<dbReference type="PANTHER" id="PTHR42959:SF1">
    <property type="entry name" value="CARBAMOYLTRANSFERASE HYPF"/>
    <property type="match status" value="1"/>
</dbReference>
<feature type="active site" evidence="9">
    <location>
        <position position="20"/>
    </location>
</feature>
<dbReference type="GO" id="GO:0016743">
    <property type="term" value="F:carboxyl- or carbamoyltransferase activity"/>
    <property type="evidence" value="ECO:0007669"/>
    <property type="project" value="UniProtKB-UniRule"/>
</dbReference>
<evidence type="ECO:0000256" key="8">
    <source>
        <dbReference type="PIRNR" id="PIRNR006256"/>
    </source>
</evidence>
<evidence type="ECO:0000313" key="13">
    <source>
        <dbReference type="Proteomes" id="UP000199527"/>
    </source>
</evidence>
<feature type="domain" description="Acylphosphatase-like" evidence="10">
    <location>
        <begin position="5"/>
        <end position="92"/>
    </location>
</feature>
<dbReference type="SUPFAM" id="SSF55821">
    <property type="entry name" value="YrdC/RibB"/>
    <property type="match status" value="1"/>
</dbReference>
<keyword evidence="4" id="KW-0479">Metal-binding</keyword>
<dbReference type="GO" id="GO:0008270">
    <property type="term" value="F:zinc ion binding"/>
    <property type="evidence" value="ECO:0007669"/>
    <property type="project" value="UniProtKB-KW"/>
</dbReference>
<dbReference type="Pfam" id="PF07503">
    <property type="entry name" value="zf-HYPF"/>
    <property type="match status" value="2"/>
</dbReference>
<dbReference type="Pfam" id="PF22521">
    <property type="entry name" value="HypF_C_2"/>
    <property type="match status" value="1"/>
</dbReference>
<dbReference type="NCBIfam" id="TIGR00143">
    <property type="entry name" value="hypF"/>
    <property type="match status" value="1"/>
</dbReference>
<dbReference type="AlphaFoldDB" id="A0A1G8LXX2"/>
<comment type="function">
    <text evidence="8">Involved in the maturation of [NiFe] hydrogenases. Along with HypE, it catalyzes the synthesis of the CN ligands of the active site iron of [NiFe]-hydrogenases. HypF functions as a carbamoyl transferase using carbamoylphosphate as a substrate and transferring the carboxamido moiety in an ATP-dependent reaction to the thiolate of the C-terminal cysteine of HypE yielding a protein-S-carboxamide.</text>
</comment>
<dbReference type="SUPFAM" id="SSF53067">
    <property type="entry name" value="Actin-like ATPase domain"/>
    <property type="match status" value="1"/>
</dbReference>
<dbReference type="RefSeq" id="WP_090361971.1">
    <property type="nucleotide sequence ID" value="NZ_FNEM01000002.1"/>
</dbReference>
<dbReference type="Proteomes" id="UP000199527">
    <property type="component" value="Unassembled WGS sequence"/>
</dbReference>
<dbReference type="InterPro" id="IPR017945">
    <property type="entry name" value="DHBP_synth_RibB-like_a/b_dom"/>
</dbReference>
<keyword evidence="5" id="KW-0863">Zinc-finger</keyword>
<organism evidence="12 13">
    <name type="scientific">Ferrimonas sediminum</name>
    <dbReference type="NCBI Taxonomy" id="718193"/>
    <lineage>
        <taxon>Bacteria</taxon>
        <taxon>Pseudomonadati</taxon>
        <taxon>Pseudomonadota</taxon>
        <taxon>Gammaproteobacteria</taxon>
        <taxon>Alteromonadales</taxon>
        <taxon>Ferrimonadaceae</taxon>
        <taxon>Ferrimonas</taxon>
    </lineage>
</organism>
<dbReference type="UniPathway" id="UPA00335"/>
<dbReference type="InterPro" id="IPR004421">
    <property type="entry name" value="Carbamoyltransferase_HypF"/>
</dbReference>
<dbReference type="InterPro" id="IPR011125">
    <property type="entry name" value="Znf_HypF"/>
</dbReference>
<evidence type="ECO:0000256" key="9">
    <source>
        <dbReference type="PROSITE-ProRule" id="PRU00520"/>
    </source>
</evidence>
<dbReference type="EC" id="6.2.-.-" evidence="8"/>
<dbReference type="GO" id="GO:0003998">
    <property type="term" value="F:acylphosphatase activity"/>
    <property type="evidence" value="ECO:0007669"/>
    <property type="project" value="UniProtKB-EC"/>
</dbReference>
<dbReference type="Pfam" id="PF01300">
    <property type="entry name" value="Sua5_yciO_yrdC"/>
    <property type="match status" value="1"/>
</dbReference>
<dbReference type="GO" id="GO:0003725">
    <property type="term" value="F:double-stranded RNA binding"/>
    <property type="evidence" value="ECO:0007669"/>
    <property type="project" value="InterPro"/>
</dbReference>
<dbReference type="GO" id="GO:0016874">
    <property type="term" value="F:ligase activity"/>
    <property type="evidence" value="ECO:0007669"/>
    <property type="project" value="UniProtKB-UniRule"/>
</dbReference>
<reference evidence="13" key="1">
    <citation type="submission" date="2016-10" db="EMBL/GenBank/DDBJ databases">
        <authorList>
            <person name="Varghese N."/>
            <person name="Submissions S."/>
        </authorList>
    </citation>
    <scope>NUCLEOTIDE SEQUENCE [LARGE SCALE GENOMIC DNA]</scope>
    <source>
        <strain evidence="13">DSM 23317</strain>
    </source>
</reference>
<gene>
    <name evidence="12" type="ORF">SAMN04488540_102203</name>
</gene>
<keyword evidence="9" id="KW-0378">Hydrolase</keyword>
<dbReference type="PIRSF" id="PIRSF006256">
    <property type="entry name" value="CMPcnvr_hdrg_mat"/>
    <property type="match status" value="1"/>
</dbReference>
<proteinExistence type="inferred from homology"/>
<sequence>MSLIRRHYQILGTVQGVGFRPFVYRHATDNDLTGSVLNDANGVSIEVQGTEAQLAPFDHAMHHQLPPLARVDHLQVTTQPAVDGESAFIILESSGKADAQVALATDKASCPDCLADIADPDSRYYRYPFTNCTNCGPRYTIIRDLPYDRPNTAMAGFKMCPACAKEYQDPLNRRYHAQPVSCPHCGPQLSWRRPSGQGQAVESPLQHTARQLLKGQIIAIKGLGGYHLMCDATNADAVDTLRRRKQRPAKPLAVMVRDRASAERLVQGDAAEWDALCSLERPITLMRTTGATELADGVAPGIDRLGLFLPYTPIHQLLLEQLDRPLVATSANLSGEPVITELSQLVDKLGHVVDGILDHDRPILNPCDDSVVQVVRGRRQWWRLARGIAPQTERLPEACDRTILAVGAQQKNRLALAFGQRSIVSPHIGDLDNLATEGYFEHTLAQLQRIYGLSVDQLVSDLHQGYGSSQWASNYAEQQQLPLLQVQHHYAHVLAVMAEHQHRGPVLGFAFDGTGLGDDGQLWGGEVLLADTQGYQRLHHVKPFRLIGGEQAIKHPARVALSLLFQHADLECIQASGWPQRLGIDATTLSNLHLMWSKGINSPYSSSMGRLFDAMASFLQLCQHTDFDGQAGMLLEASADPLKQANLSLPLSLNDQGQIDTAGLIHYLLPRGDQPLDTAHCARAFIDGIAEMMIALMDRYPQHPIVLCGGVMQNRCLLERLLQRMGPHQERLMWPERTPVNDSGIAQGQLWYALNHPGSGE</sequence>
<evidence type="ECO:0000256" key="3">
    <source>
        <dbReference type="ARBA" id="ARBA00022598"/>
    </source>
</evidence>
<dbReference type="InterPro" id="IPR055128">
    <property type="entry name" value="HypF_C_2"/>
</dbReference>
<comment type="catalytic activity">
    <reaction evidence="9">
        <text>an acyl phosphate + H2O = a carboxylate + phosphate + H(+)</text>
        <dbReference type="Rhea" id="RHEA:14965"/>
        <dbReference type="ChEBI" id="CHEBI:15377"/>
        <dbReference type="ChEBI" id="CHEBI:15378"/>
        <dbReference type="ChEBI" id="CHEBI:29067"/>
        <dbReference type="ChEBI" id="CHEBI:43474"/>
        <dbReference type="ChEBI" id="CHEBI:59918"/>
        <dbReference type="EC" id="3.6.1.7"/>
    </reaction>
</comment>
<feature type="active site" evidence="9">
    <location>
        <position position="38"/>
    </location>
</feature>
<evidence type="ECO:0000259" key="10">
    <source>
        <dbReference type="PROSITE" id="PS51160"/>
    </source>
</evidence>
<dbReference type="PROSITE" id="PS51160">
    <property type="entry name" value="ACYLPHOSPHATASE_3"/>
    <property type="match status" value="1"/>
</dbReference>
<dbReference type="InterPro" id="IPR043129">
    <property type="entry name" value="ATPase_NBD"/>
</dbReference>
<evidence type="ECO:0000256" key="2">
    <source>
        <dbReference type="ARBA" id="ARBA00008097"/>
    </source>
</evidence>
<protein>
    <recommendedName>
        <fullName evidence="8">Carbamoyltransferase HypF</fullName>
        <ecNumber evidence="8">6.2.-.-</ecNumber>
    </recommendedName>
</protein>
<dbReference type="PROSITE" id="PS00150">
    <property type="entry name" value="ACYLPHOSPHATASE_1"/>
    <property type="match status" value="1"/>
</dbReference>
<dbReference type="InterPro" id="IPR051060">
    <property type="entry name" value="Carbamoyltrans_HypF-like"/>
</dbReference>
<dbReference type="SUPFAM" id="SSF54975">
    <property type="entry name" value="Acylphosphatase/BLUF domain-like"/>
    <property type="match status" value="1"/>
</dbReference>
<feature type="domain" description="YrdC-like" evidence="11">
    <location>
        <begin position="202"/>
        <end position="387"/>
    </location>
</feature>
<keyword evidence="6" id="KW-0862">Zinc</keyword>
<keyword evidence="3" id="KW-0436">Ligase</keyword>
<dbReference type="Gene3D" id="3.30.420.360">
    <property type="match status" value="1"/>
</dbReference>
<dbReference type="EMBL" id="FNEM01000002">
    <property type="protein sequence ID" value="SDI60518.1"/>
    <property type="molecule type" value="Genomic_DNA"/>
</dbReference>
<evidence type="ECO:0000256" key="4">
    <source>
        <dbReference type="ARBA" id="ARBA00022723"/>
    </source>
</evidence>
<dbReference type="Pfam" id="PF17788">
    <property type="entry name" value="HypF_C"/>
    <property type="match status" value="1"/>
</dbReference>
<name>A0A1G8LXX2_9GAMM</name>
<dbReference type="InterPro" id="IPR017968">
    <property type="entry name" value="Acylphosphatase_CS"/>
</dbReference>
<evidence type="ECO:0000256" key="6">
    <source>
        <dbReference type="ARBA" id="ARBA00022833"/>
    </source>
</evidence>
<dbReference type="Gene3D" id="3.90.870.50">
    <property type="match status" value="1"/>
</dbReference>
<comment type="similarity">
    <text evidence="2 8">Belongs to the carbamoyltransferase HypF family.</text>
</comment>
<keyword evidence="12" id="KW-0808">Transferase</keyword>
<evidence type="ECO:0000256" key="1">
    <source>
        <dbReference type="ARBA" id="ARBA00004711"/>
    </source>
</evidence>
<evidence type="ECO:0000259" key="11">
    <source>
        <dbReference type="PROSITE" id="PS51163"/>
    </source>
</evidence>
<dbReference type="PANTHER" id="PTHR42959">
    <property type="entry name" value="CARBAMOYLTRANSFERASE"/>
    <property type="match status" value="1"/>
</dbReference>
<dbReference type="InterPro" id="IPR041440">
    <property type="entry name" value="HypF_C"/>
</dbReference>